<reference evidence="2 3" key="1">
    <citation type="submission" date="2016-05" db="EMBL/GenBank/DDBJ databases">
        <title>Genome sequencing reveals origins of a unique bacterial endosymbiosis in the earliest lineages of terrestrial Fungi.</title>
        <authorList>
            <consortium name="DOE Joint Genome Institute"/>
            <person name="Uehling J."/>
            <person name="Gryganskyi A."/>
            <person name="Hameed K."/>
            <person name="Tschaplinski T."/>
            <person name="Misztal P."/>
            <person name="Wu S."/>
            <person name="Desiro A."/>
            <person name="Vande Pol N."/>
            <person name="Du Z.-Y."/>
            <person name="Zienkiewicz A."/>
            <person name="Zienkiewicz K."/>
            <person name="Morin E."/>
            <person name="Tisserant E."/>
            <person name="Splivallo R."/>
            <person name="Hainaut M."/>
            <person name="Henrissat B."/>
            <person name="Ohm R."/>
            <person name="Kuo A."/>
            <person name="Yan J."/>
            <person name="Lipzen A."/>
            <person name="Nolan M."/>
            <person name="Labutti K."/>
            <person name="Barry K."/>
            <person name="Goldstein A."/>
            <person name="Labbe J."/>
            <person name="Schadt C."/>
            <person name="Tuskan G."/>
            <person name="Grigoriev I."/>
            <person name="Martin F."/>
            <person name="Vilgalys R."/>
            <person name="Bonito G."/>
        </authorList>
    </citation>
    <scope>NUCLEOTIDE SEQUENCE [LARGE SCALE GENOMIC DNA]</scope>
    <source>
        <strain evidence="2 3">AG-77</strain>
    </source>
</reference>
<feature type="transmembrane region" description="Helical" evidence="1">
    <location>
        <begin position="59"/>
        <end position="78"/>
    </location>
</feature>
<keyword evidence="1" id="KW-0472">Membrane</keyword>
<dbReference type="AlphaFoldDB" id="A0A197JZN9"/>
<proteinExistence type="predicted"/>
<name>A0A197JZN9_9FUNG</name>
<evidence type="ECO:0000256" key="1">
    <source>
        <dbReference type="SAM" id="Phobius"/>
    </source>
</evidence>
<organism evidence="2 3">
    <name type="scientific">Linnemannia elongata AG-77</name>
    <dbReference type="NCBI Taxonomy" id="1314771"/>
    <lineage>
        <taxon>Eukaryota</taxon>
        <taxon>Fungi</taxon>
        <taxon>Fungi incertae sedis</taxon>
        <taxon>Mucoromycota</taxon>
        <taxon>Mortierellomycotina</taxon>
        <taxon>Mortierellomycetes</taxon>
        <taxon>Mortierellales</taxon>
        <taxon>Mortierellaceae</taxon>
        <taxon>Linnemannia</taxon>
    </lineage>
</organism>
<accession>A0A197JZN9</accession>
<feature type="transmembrane region" description="Helical" evidence="1">
    <location>
        <begin position="12"/>
        <end position="30"/>
    </location>
</feature>
<keyword evidence="1" id="KW-0812">Transmembrane</keyword>
<dbReference type="EMBL" id="KV442033">
    <property type="protein sequence ID" value="OAQ30695.1"/>
    <property type="molecule type" value="Genomic_DNA"/>
</dbReference>
<dbReference type="Proteomes" id="UP000078512">
    <property type="component" value="Unassembled WGS sequence"/>
</dbReference>
<evidence type="ECO:0000313" key="3">
    <source>
        <dbReference type="Proteomes" id="UP000078512"/>
    </source>
</evidence>
<keyword evidence="3" id="KW-1185">Reference proteome</keyword>
<evidence type="ECO:0000313" key="2">
    <source>
        <dbReference type="EMBL" id="OAQ30695.1"/>
    </source>
</evidence>
<gene>
    <name evidence="2" type="ORF">K457DRAFT_419530</name>
</gene>
<keyword evidence="1" id="KW-1133">Transmembrane helix</keyword>
<sequence length="81" mass="9249">MIITNRYHSDNSLCCVSATPFGCGFWLLWIRSHPNPASMQTTPFPILLSRFRFGFFRSYSSSPILLHAVIAIIPFPLFTHC</sequence>
<protein>
    <submittedName>
        <fullName evidence="2">Uncharacterized protein</fullName>
    </submittedName>
</protein>